<proteinExistence type="predicted"/>
<sequence length="127" mass="14689">MVEGVIIIRQRASRFLTKKMDRIIIRIKNEIFVILLGGLRRTNEGSSVRISKFVQPCYNNQQPCYTASRSLAVTLQLDRGPPYYQLLTTTKPHWYGANDAYYEWFQPFTHDGIKDLVGDIEQAYATV</sequence>
<dbReference type="AlphaFoldDB" id="T1GG04"/>
<accession>T1GG04</accession>
<dbReference type="EnsemblMetazoa" id="MESCA002308-RA">
    <property type="protein sequence ID" value="MESCA002308-PA"/>
    <property type="gene ID" value="MESCA002308"/>
</dbReference>
<dbReference type="EMBL" id="CAQQ02045581">
    <property type="status" value="NOT_ANNOTATED_CDS"/>
    <property type="molecule type" value="Genomic_DNA"/>
</dbReference>
<dbReference type="HOGENOM" id="CLU_1976049_0_0_1"/>
<reference evidence="1" key="2">
    <citation type="submission" date="2015-06" db="UniProtKB">
        <authorList>
            <consortium name="EnsemblMetazoa"/>
        </authorList>
    </citation>
    <scope>IDENTIFICATION</scope>
</reference>
<evidence type="ECO:0000313" key="1">
    <source>
        <dbReference type="EnsemblMetazoa" id="MESCA002308-PA"/>
    </source>
</evidence>
<protein>
    <submittedName>
        <fullName evidence="1">Uncharacterized protein</fullName>
    </submittedName>
</protein>
<dbReference type="EMBL" id="CAQQ02045580">
    <property type="status" value="NOT_ANNOTATED_CDS"/>
    <property type="molecule type" value="Genomic_DNA"/>
</dbReference>
<dbReference type="EMBL" id="CAQQ02045579">
    <property type="status" value="NOT_ANNOTATED_CDS"/>
    <property type="molecule type" value="Genomic_DNA"/>
</dbReference>
<name>T1GG04_MEGSC</name>
<dbReference type="EMBL" id="CAQQ02045578">
    <property type="status" value="NOT_ANNOTATED_CDS"/>
    <property type="molecule type" value="Genomic_DNA"/>
</dbReference>
<organism evidence="1 2">
    <name type="scientific">Megaselia scalaris</name>
    <name type="common">Humpbacked fly</name>
    <name type="synonym">Phora scalaris</name>
    <dbReference type="NCBI Taxonomy" id="36166"/>
    <lineage>
        <taxon>Eukaryota</taxon>
        <taxon>Metazoa</taxon>
        <taxon>Ecdysozoa</taxon>
        <taxon>Arthropoda</taxon>
        <taxon>Hexapoda</taxon>
        <taxon>Insecta</taxon>
        <taxon>Pterygota</taxon>
        <taxon>Neoptera</taxon>
        <taxon>Endopterygota</taxon>
        <taxon>Diptera</taxon>
        <taxon>Brachycera</taxon>
        <taxon>Muscomorpha</taxon>
        <taxon>Platypezoidea</taxon>
        <taxon>Phoridae</taxon>
        <taxon>Megaseliini</taxon>
        <taxon>Megaselia</taxon>
    </lineage>
</organism>
<keyword evidence="2" id="KW-1185">Reference proteome</keyword>
<dbReference type="Proteomes" id="UP000015102">
    <property type="component" value="Unassembled WGS sequence"/>
</dbReference>
<evidence type="ECO:0000313" key="2">
    <source>
        <dbReference type="Proteomes" id="UP000015102"/>
    </source>
</evidence>
<reference evidence="2" key="1">
    <citation type="submission" date="2013-02" db="EMBL/GenBank/DDBJ databases">
        <authorList>
            <person name="Hughes D."/>
        </authorList>
    </citation>
    <scope>NUCLEOTIDE SEQUENCE</scope>
    <source>
        <strain>Durham</strain>
        <strain evidence="2">NC isolate 2 -- Noor lab</strain>
    </source>
</reference>